<protein>
    <submittedName>
        <fullName evidence="1">Uncharacterized protein</fullName>
    </submittedName>
</protein>
<dbReference type="AlphaFoldDB" id="A0A195F9Q1"/>
<accession>A0A195F9Q1</accession>
<dbReference type="EMBL" id="KQ981727">
    <property type="protein sequence ID" value="KYN36779.1"/>
    <property type="molecule type" value="Genomic_DNA"/>
</dbReference>
<evidence type="ECO:0000313" key="1">
    <source>
        <dbReference type="EMBL" id="KYN36779.1"/>
    </source>
</evidence>
<keyword evidence="2" id="KW-1185">Reference proteome</keyword>
<gene>
    <name evidence="1" type="ORF">ALC56_08570</name>
</gene>
<evidence type="ECO:0000313" key="2">
    <source>
        <dbReference type="Proteomes" id="UP000078541"/>
    </source>
</evidence>
<dbReference type="Proteomes" id="UP000078541">
    <property type="component" value="Unassembled WGS sequence"/>
</dbReference>
<reference evidence="1 2" key="1">
    <citation type="submission" date="2016-03" db="EMBL/GenBank/DDBJ databases">
        <title>Trachymyrmex septentrionalis WGS genome.</title>
        <authorList>
            <person name="Nygaard S."/>
            <person name="Hu H."/>
            <person name="Boomsma J."/>
            <person name="Zhang G."/>
        </authorList>
    </citation>
    <scope>NUCLEOTIDE SEQUENCE [LARGE SCALE GENOMIC DNA]</scope>
    <source>
        <strain evidence="1">Tsep2-gDNA-1</strain>
        <tissue evidence="1">Whole body</tissue>
    </source>
</reference>
<organism evidence="1 2">
    <name type="scientific">Trachymyrmex septentrionalis</name>
    <dbReference type="NCBI Taxonomy" id="34720"/>
    <lineage>
        <taxon>Eukaryota</taxon>
        <taxon>Metazoa</taxon>
        <taxon>Ecdysozoa</taxon>
        <taxon>Arthropoda</taxon>
        <taxon>Hexapoda</taxon>
        <taxon>Insecta</taxon>
        <taxon>Pterygota</taxon>
        <taxon>Neoptera</taxon>
        <taxon>Endopterygota</taxon>
        <taxon>Hymenoptera</taxon>
        <taxon>Apocrita</taxon>
        <taxon>Aculeata</taxon>
        <taxon>Formicoidea</taxon>
        <taxon>Formicidae</taxon>
        <taxon>Myrmicinae</taxon>
        <taxon>Trachymyrmex</taxon>
    </lineage>
</organism>
<name>A0A195F9Q1_9HYME</name>
<proteinExistence type="predicted"/>
<sequence>MNGCTINSKDCCRKYTSELSVTKVGVSTPHRKQVSLYHRETLTFPSSLSSLPLSFEERPPTPALVSFPRFIFRGGRLIAIPEGYQYRLRVSTTLPFFCRDRGSITGSIGIQIFLEELRLKHNYITQSGNITPLLVSNSTITIGSPNMSGARNEYCLSDILLKPVVKIKPPLKI</sequence>